<dbReference type="EMBL" id="JABTTQ020001115">
    <property type="protein sequence ID" value="KAK6135127.1"/>
    <property type="molecule type" value="Genomic_DNA"/>
</dbReference>
<accession>A0ABR0VJM4</accession>
<keyword evidence="2" id="KW-1185">Reference proteome</keyword>
<evidence type="ECO:0000313" key="1">
    <source>
        <dbReference type="EMBL" id="KAK6135127.1"/>
    </source>
</evidence>
<organism evidence="1 2">
    <name type="scientific">Rehmannia glutinosa</name>
    <name type="common">Chinese foxglove</name>
    <dbReference type="NCBI Taxonomy" id="99300"/>
    <lineage>
        <taxon>Eukaryota</taxon>
        <taxon>Viridiplantae</taxon>
        <taxon>Streptophyta</taxon>
        <taxon>Embryophyta</taxon>
        <taxon>Tracheophyta</taxon>
        <taxon>Spermatophyta</taxon>
        <taxon>Magnoliopsida</taxon>
        <taxon>eudicotyledons</taxon>
        <taxon>Gunneridae</taxon>
        <taxon>Pentapetalae</taxon>
        <taxon>asterids</taxon>
        <taxon>lamiids</taxon>
        <taxon>Lamiales</taxon>
        <taxon>Orobanchaceae</taxon>
        <taxon>Rehmannieae</taxon>
        <taxon>Rehmannia</taxon>
    </lineage>
</organism>
<sequence length="254" mass="28241">MSFPNLGLSLPWPERPNIPWSPGHTAPPSLEMLLLLRYGLPNLACGLRSDASGGGGFGYGFGEMDRGVDMREGEANLLPFDLLSLLDFIFISMPVMNPDLEVNGIKADLSMERRNAKEGDDIEAVERKVRFAEDLGIEESKVLSHREVQRKGVSVPQIQVQWLSTTSEFLSWEDLTFIRRKFPSFDPWGQGSQPPGGIAMNPDLEVNGIKADLSMERRSAKEGDDIEAVERKVRFAEDLGIEESKYGEELLDSG</sequence>
<name>A0ABR0VJM4_REHGL</name>
<proteinExistence type="predicted"/>
<protein>
    <submittedName>
        <fullName evidence="1">Uncharacterized protein</fullName>
    </submittedName>
</protein>
<reference evidence="1 2" key="1">
    <citation type="journal article" date="2021" name="Comput. Struct. Biotechnol. J.">
        <title>De novo genome assembly of the potent medicinal plant Rehmannia glutinosa using nanopore technology.</title>
        <authorList>
            <person name="Ma L."/>
            <person name="Dong C."/>
            <person name="Song C."/>
            <person name="Wang X."/>
            <person name="Zheng X."/>
            <person name="Niu Y."/>
            <person name="Chen S."/>
            <person name="Feng W."/>
        </authorList>
    </citation>
    <scope>NUCLEOTIDE SEQUENCE [LARGE SCALE GENOMIC DNA]</scope>
    <source>
        <strain evidence="1">DH-2019</strain>
    </source>
</reference>
<dbReference type="Proteomes" id="UP001318860">
    <property type="component" value="Unassembled WGS sequence"/>
</dbReference>
<gene>
    <name evidence="1" type="ORF">DH2020_031118</name>
</gene>
<evidence type="ECO:0000313" key="2">
    <source>
        <dbReference type="Proteomes" id="UP001318860"/>
    </source>
</evidence>
<comment type="caution">
    <text evidence="1">The sequence shown here is derived from an EMBL/GenBank/DDBJ whole genome shotgun (WGS) entry which is preliminary data.</text>
</comment>